<accession>T1CL35</accession>
<keyword evidence="2" id="KW-0501">Molybdenum cofactor biosynthesis</keyword>
<keyword evidence="1" id="KW-0963">Cytoplasm</keyword>
<evidence type="ECO:0000256" key="2">
    <source>
        <dbReference type="ARBA" id="ARBA00023150"/>
    </source>
</evidence>
<evidence type="ECO:0000313" key="3">
    <source>
        <dbReference type="EMBL" id="EQD68514.1"/>
    </source>
</evidence>
<sequence length="137" mass="14998">MPEPVVPAARTIAEFEVERWQGGGMRQVRDQVAEELPVALVYDDVPHGVMLATPADLEDFAVGFTLSEGLVERPEEIRGVEVRWSAEAAEARVSVAWPRFTALLERRRRLTGRTGCGLCGVESPETVLRPLKSVGSG</sequence>
<dbReference type="AlphaFoldDB" id="T1CL35"/>
<organism evidence="3">
    <name type="scientific">mine drainage metagenome</name>
    <dbReference type="NCBI Taxonomy" id="410659"/>
    <lineage>
        <taxon>unclassified sequences</taxon>
        <taxon>metagenomes</taxon>
        <taxon>ecological metagenomes</taxon>
    </lineage>
</organism>
<dbReference type="PANTHER" id="PTHR30592:SF1">
    <property type="entry name" value="SULFUR CARRIER PROTEIN FDHD"/>
    <property type="match status" value="1"/>
</dbReference>
<protein>
    <submittedName>
        <fullName evidence="3">Formate dehydrogenase, subunit FdhD</fullName>
    </submittedName>
</protein>
<name>T1CL35_9ZZZZ</name>
<reference evidence="3" key="1">
    <citation type="submission" date="2013-08" db="EMBL/GenBank/DDBJ databases">
        <authorList>
            <person name="Mendez C."/>
            <person name="Richter M."/>
            <person name="Ferrer M."/>
            <person name="Sanchez J."/>
        </authorList>
    </citation>
    <scope>NUCLEOTIDE SEQUENCE</scope>
</reference>
<gene>
    <name evidence="3" type="ORF">B1A_07309</name>
</gene>
<dbReference type="Pfam" id="PF02634">
    <property type="entry name" value="FdhD-NarQ"/>
    <property type="match status" value="1"/>
</dbReference>
<dbReference type="InterPro" id="IPR003786">
    <property type="entry name" value="FdhD"/>
</dbReference>
<dbReference type="GO" id="GO:0016783">
    <property type="term" value="F:sulfurtransferase activity"/>
    <property type="evidence" value="ECO:0007669"/>
    <property type="project" value="InterPro"/>
</dbReference>
<comment type="caution">
    <text evidence="3">The sequence shown here is derived from an EMBL/GenBank/DDBJ whole genome shotgun (WGS) entry which is preliminary data.</text>
</comment>
<dbReference type="PANTHER" id="PTHR30592">
    <property type="entry name" value="FORMATE DEHYDROGENASE"/>
    <property type="match status" value="1"/>
</dbReference>
<dbReference type="InterPro" id="IPR016193">
    <property type="entry name" value="Cytidine_deaminase-like"/>
</dbReference>
<dbReference type="Gene3D" id="3.10.20.10">
    <property type="match status" value="1"/>
</dbReference>
<dbReference type="EMBL" id="AUZX01005271">
    <property type="protein sequence ID" value="EQD68514.1"/>
    <property type="molecule type" value="Genomic_DNA"/>
</dbReference>
<reference evidence="3" key="2">
    <citation type="journal article" date="2014" name="ISME J.">
        <title>Microbial stratification in low pH oxic and suboxic macroscopic growths along an acid mine drainage.</title>
        <authorList>
            <person name="Mendez-Garcia C."/>
            <person name="Mesa V."/>
            <person name="Sprenger R.R."/>
            <person name="Richter M."/>
            <person name="Diez M.S."/>
            <person name="Solano J."/>
            <person name="Bargiela R."/>
            <person name="Golyshina O.V."/>
            <person name="Manteca A."/>
            <person name="Ramos J.L."/>
            <person name="Gallego J.R."/>
            <person name="Llorente I."/>
            <person name="Martins Dos Santos V.A."/>
            <person name="Jensen O.N."/>
            <person name="Pelaez A.I."/>
            <person name="Sanchez J."/>
            <person name="Ferrer M."/>
        </authorList>
    </citation>
    <scope>NUCLEOTIDE SEQUENCE</scope>
</reference>
<proteinExistence type="predicted"/>
<dbReference type="SUPFAM" id="SSF53927">
    <property type="entry name" value="Cytidine deaminase-like"/>
    <property type="match status" value="1"/>
</dbReference>
<evidence type="ECO:0000256" key="1">
    <source>
        <dbReference type="ARBA" id="ARBA00022490"/>
    </source>
</evidence>
<feature type="non-terminal residue" evidence="3">
    <location>
        <position position="137"/>
    </location>
</feature>
<dbReference type="GO" id="GO:0006777">
    <property type="term" value="P:Mo-molybdopterin cofactor biosynthetic process"/>
    <property type="evidence" value="ECO:0007669"/>
    <property type="project" value="UniProtKB-KW"/>
</dbReference>